<evidence type="ECO:0000256" key="1">
    <source>
        <dbReference type="ARBA" id="ARBA00010062"/>
    </source>
</evidence>
<dbReference type="Gene3D" id="3.40.50.2300">
    <property type="match status" value="2"/>
</dbReference>
<evidence type="ECO:0000259" key="4">
    <source>
        <dbReference type="Pfam" id="PF13458"/>
    </source>
</evidence>
<organism evidence="5 6">
    <name type="scientific">Ramlibacter algicola</name>
    <dbReference type="NCBI Taxonomy" id="2795217"/>
    <lineage>
        <taxon>Bacteria</taxon>
        <taxon>Pseudomonadati</taxon>
        <taxon>Pseudomonadota</taxon>
        <taxon>Betaproteobacteria</taxon>
        <taxon>Burkholderiales</taxon>
        <taxon>Comamonadaceae</taxon>
        <taxon>Ramlibacter</taxon>
    </lineage>
</organism>
<dbReference type="CDD" id="cd06326">
    <property type="entry name" value="PBP1_ABC_ligand_binding-like"/>
    <property type="match status" value="1"/>
</dbReference>
<dbReference type="RefSeq" id="WP_200786862.1">
    <property type="nucleotide sequence ID" value="NZ_JAEDAO010000001.1"/>
</dbReference>
<dbReference type="PANTHER" id="PTHR47235">
    <property type="entry name" value="BLR6548 PROTEIN"/>
    <property type="match status" value="1"/>
</dbReference>
<feature type="chain" id="PRO_5037988309" evidence="3">
    <location>
        <begin position="27"/>
        <end position="377"/>
    </location>
</feature>
<dbReference type="Pfam" id="PF13458">
    <property type="entry name" value="Peripla_BP_6"/>
    <property type="match status" value="1"/>
</dbReference>
<feature type="signal peptide" evidence="3">
    <location>
        <begin position="1"/>
        <end position="26"/>
    </location>
</feature>
<dbReference type="InterPro" id="IPR028082">
    <property type="entry name" value="Peripla_BP_I"/>
</dbReference>
<keyword evidence="2 3" id="KW-0732">Signal</keyword>
<protein>
    <submittedName>
        <fullName evidence="5">ABC transporter substrate-binding protein</fullName>
    </submittedName>
</protein>
<evidence type="ECO:0000313" key="6">
    <source>
        <dbReference type="Proteomes" id="UP000617041"/>
    </source>
</evidence>
<name>A0A934Q093_9BURK</name>
<dbReference type="InterPro" id="IPR006311">
    <property type="entry name" value="TAT_signal"/>
</dbReference>
<proteinExistence type="inferred from homology"/>
<gene>
    <name evidence="5" type="ORF">I8E28_04890</name>
</gene>
<dbReference type="InterPro" id="IPR028081">
    <property type="entry name" value="Leu-bd"/>
</dbReference>
<evidence type="ECO:0000256" key="2">
    <source>
        <dbReference type="ARBA" id="ARBA00022729"/>
    </source>
</evidence>
<evidence type="ECO:0000313" key="5">
    <source>
        <dbReference type="EMBL" id="MBK0391917.1"/>
    </source>
</evidence>
<sequence length="377" mass="38959">MNTLRRRWLQAAMVAALAGASAVAHAQDGVTKSSLVLGQSLALTGPGSALAGPFHTGAKLYFDKVNAAGGVNGRQVELVTLDDHGNAATAAANTKKLLQQGVLALFGYYGSPQVAASYPLVKDTDVLLFAPAAGADELRGANYANVYSLRPGYSEEAAAITKHAETLGARKLAILYGGDGESLAALDAAERTMTGLGANLVSKQMLASGAVAGTVDKTLAANPESVLVINDASAAAGAVRDLREKGFRGPIYGFSNTGEKLLAEQLGPTGAGVVVVRVVPKSDSAKIAVVRELTADAQAAKAGAPNVYMLEGYLAAKAFVEAARRMPRDAGRAKLRKAVESLDDVNLGGFRVHFADARVASKMVELSLIDSQGRVRE</sequence>
<comment type="caution">
    <text evidence="5">The sequence shown here is derived from an EMBL/GenBank/DDBJ whole genome shotgun (WGS) entry which is preliminary data.</text>
</comment>
<evidence type="ECO:0000256" key="3">
    <source>
        <dbReference type="SAM" id="SignalP"/>
    </source>
</evidence>
<dbReference type="PANTHER" id="PTHR47235:SF1">
    <property type="entry name" value="BLR6548 PROTEIN"/>
    <property type="match status" value="1"/>
</dbReference>
<dbReference type="PROSITE" id="PS51318">
    <property type="entry name" value="TAT"/>
    <property type="match status" value="1"/>
</dbReference>
<dbReference type="AlphaFoldDB" id="A0A934Q093"/>
<dbReference type="Proteomes" id="UP000617041">
    <property type="component" value="Unassembled WGS sequence"/>
</dbReference>
<comment type="similarity">
    <text evidence="1">Belongs to the leucine-binding protein family.</text>
</comment>
<dbReference type="SUPFAM" id="SSF53822">
    <property type="entry name" value="Periplasmic binding protein-like I"/>
    <property type="match status" value="1"/>
</dbReference>
<dbReference type="EMBL" id="JAEDAO010000001">
    <property type="protein sequence ID" value="MBK0391917.1"/>
    <property type="molecule type" value="Genomic_DNA"/>
</dbReference>
<accession>A0A934Q093</accession>
<keyword evidence="6" id="KW-1185">Reference proteome</keyword>
<feature type="domain" description="Leucine-binding protein" evidence="4">
    <location>
        <begin position="38"/>
        <end position="354"/>
    </location>
</feature>
<reference evidence="5" key="1">
    <citation type="submission" date="2020-12" db="EMBL/GenBank/DDBJ databases">
        <title>Ramlibacter sp. nov., isolated from a freshwater alga, Cryptomonas.</title>
        <authorList>
            <person name="Kim H.M."/>
            <person name="Jeon C.O."/>
        </authorList>
    </citation>
    <scope>NUCLEOTIDE SEQUENCE</scope>
    <source>
        <strain evidence="5">CrO1</strain>
    </source>
</reference>